<dbReference type="EMBL" id="LSSL01000164">
    <property type="protein sequence ID" value="OLY85287.1"/>
    <property type="molecule type" value="Genomic_DNA"/>
</dbReference>
<keyword evidence="3" id="KW-1185">Reference proteome</keyword>
<gene>
    <name evidence="2" type="ORF">AYI68_g530</name>
</gene>
<accession>A0A1R0H811</accession>
<proteinExistence type="predicted"/>
<organism evidence="2 3">
    <name type="scientific">Smittium mucronatum</name>
    <dbReference type="NCBI Taxonomy" id="133383"/>
    <lineage>
        <taxon>Eukaryota</taxon>
        <taxon>Fungi</taxon>
        <taxon>Fungi incertae sedis</taxon>
        <taxon>Zoopagomycota</taxon>
        <taxon>Kickxellomycotina</taxon>
        <taxon>Harpellomycetes</taxon>
        <taxon>Harpellales</taxon>
        <taxon>Legeriomycetaceae</taxon>
        <taxon>Smittium</taxon>
    </lineage>
</organism>
<comment type="caution">
    <text evidence="2">The sequence shown here is derived from an EMBL/GenBank/DDBJ whole genome shotgun (WGS) entry which is preliminary data.</text>
</comment>
<feature type="transmembrane region" description="Helical" evidence="1">
    <location>
        <begin position="57"/>
        <end position="78"/>
    </location>
</feature>
<evidence type="ECO:0000256" key="1">
    <source>
        <dbReference type="SAM" id="Phobius"/>
    </source>
</evidence>
<dbReference type="AlphaFoldDB" id="A0A1R0H811"/>
<sequence>MSSLPPTSIFEAISVNKYYPYPILNGNNSMSSSAIIYSGEGYYGFTSQSSYYYPGRVGGGSSVSLYVIVLIVLGILTIGNNSSP</sequence>
<protein>
    <recommendedName>
        <fullName evidence="4">YjcZ family sporulation protein</fullName>
    </recommendedName>
</protein>
<name>A0A1R0H811_9FUNG</name>
<reference evidence="2 3" key="1">
    <citation type="journal article" date="2016" name="Mol. Biol. Evol.">
        <title>Genome-Wide Survey of Gut Fungi (Harpellales) Reveals the First Horizontally Transferred Ubiquitin Gene from a Mosquito Host.</title>
        <authorList>
            <person name="Wang Y."/>
            <person name="White M.M."/>
            <person name="Kvist S."/>
            <person name="Moncalvo J.M."/>
        </authorList>
    </citation>
    <scope>NUCLEOTIDE SEQUENCE [LARGE SCALE GENOMIC DNA]</scope>
    <source>
        <strain evidence="2 3">ALG-7-W6</strain>
    </source>
</reference>
<evidence type="ECO:0000313" key="3">
    <source>
        <dbReference type="Proteomes" id="UP000187455"/>
    </source>
</evidence>
<keyword evidence="1" id="KW-0812">Transmembrane</keyword>
<evidence type="ECO:0008006" key="4">
    <source>
        <dbReference type="Google" id="ProtNLM"/>
    </source>
</evidence>
<evidence type="ECO:0000313" key="2">
    <source>
        <dbReference type="EMBL" id="OLY85287.1"/>
    </source>
</evidence>
<keyword evidence="1" id="KW-0472">Membrane</keyword>
<keyword evidence="1" id="KW-1133">Transmembrane helix</keyword>
<dbReference type="Proteomes" id="UP000187455">
    <property type="component" value="Unassembled WGS sequence"/>
</dbReference>